<protein>
    <submittedName>
        <fullName evidence="2">Bm448</fullName>
    </submittedName>
</protein>
<feature type="transmembrane region" description="Helical" evidence="1">
    <location>
        <begin position="29"/>
        <end position="47"/>
    </location>
</feature>
<gene>
    <name evidence="2" type="primary">Bm448</name>
    <name evidence="2" type="ORF">BM_Bm448</name>
</gene>
<dbReference type="AlphaFoldDB" id="A0A1I9G2A8"/>
<evidence type="ECO:0000313" key="2">
    <source>
        <dbReference type="EMBL" id="CDP95569.1"/>
    </source>
</evidence>
<reference evidence="2" key="1">
    <citation type="journal article" date="2007" name="Science">
        <title>Draft genome of the filarial nematode parasite Brugia malayi.</title>
        <authorList>
            <person name="Ghedin E."/>
            <person name="Wang S."/>
            <person name="Spiro D."/>
            <person name="Caler E."/>
            <person name="Zhao Q."/>
            <person name="Crabtree J."/>
            <person name="Allen J.E."/>
            <person name="Delcher A.L."/>
            <person name="Guiliano D.B."/>
            <person name="Miranda-Saavedra D."/>
            <person name="Angiuoli S.V."/>
            <person name="Creasy T."/>
            <person name="Amedeo P."/>
            <person name="Haas B."/>
            <person name="El-Sayed N.M."/>
            <person name="Wortman J.R."/>
            <person name="Feldblyum T."/>
            <person name="Tallon L."/>
            <person name="Schatz M."/>
            <person name="Shumway M."/>
            <person name="Koo H."/>
            <person name="Salzberg S.L."/>
            <person name="Schobel S."/>
            <person name="Pertea M."/>
            <person name="Pop M."/>
            <person name="White O."/>
            <person name="Barton G.J."/>
            <person name="Carlow C.K."/>
            <person name="Crawford M.J."/>
            <person name="Daub J."/>
            <person name="Dimmic M.W."/>
            <person name="Estes C.F."/>
            <person name="Foster J.M."/>
            <person name="Ganatra M."/>
            <person name="Gregory W.F."/>
            <person name="Johnson N.M."/>
            <person name="Jin J."/>
            <person name="Komuniecki R."/>
            <person name="Korf I."/>
            <person name="Kumar S."/>
            <person name="Laney S."/>
            <person name="Li B.W."/>
            <person name="Li W."/>
            <person name="Lindblom T.H."/>
            <person name="Lustigman S."/>
            <person name="Ma D."/>
            <person name="Maina C.V."/>
            <person name="Martin D.M."/>
            <person name="McCarter J.P."/>
            <person name="McReynolds L."/>
            <person name="Mitreva M."/>
            <person name="Nutman T.B."/>
            <person name="Parkinson J."/>
            <person name="Peregrin-Alvarez J.M."/>
            <person name="Poole C."/>
            <person name="Ren Q."/>
            <person name="Saunders L."/>
            <person name="Sluder A.E."/>
            <person name="Smith K."/>
            <person name="Stanke M."/>
            <person name="Unnasch T.R."/>
            <person name="Ware J."/>
            <person name="Wei A.D."/>
            <person name="Weil G."/>
            <person name="Williams D.J."/>
            <person name="Zhang Y."/>
            <person name="Williams S.A."/>
            <person name="Fraser-Liggett C."/>
            <person name="Slatko B."/>
            <person name="Blaxter M.L."/>
            <person name="Scott A.L."/>
        </authorList>
    </citation>
    <scope>NUCLEOTIDE SEQUENCE</scope>
    <source>
        <strain evidence="2">FR3</strain>
    </source>
</reference>
<name>A0A1I9G2A8_BRUMA</name>
<evidence type="ECO:0000256" key="1">
    <source>
        <dbReference type="SAM" id="Phobius"/>
    </source>
</evidence>
<organism evidence="2">
    <name type="scientific">Brugia malayi</name>
    <name type="common">Filarial nematode worm</name>
    <dbReference type="NCBI Taxonomy" id="6279"/>
    <lineage>
        <taxon>Eukaryota</taxon>
        <taxon>Metazoa</taxon>
        <taxon>Ecdysozoa</taxon>
        <taxon>Nematoda</taxon>
        <taxon>Chromadorea</taxon>
        <taxon>Rhabditida</taxon>
        <taxon>Spirurina</taxon>
        <taxon>Spiruromorpha</taxon>
        <taxon>Filarioidea</taxon>
        <taxon>Onchocercidae</taxon>
        <taxon>Brugia</taxon>
    </lineage>
</organism>
<keyword evidence="1" id="KW-1133">Transmembrane helix</keyword>
<proteinExistence type="predicted"/>
<reference evidence="2" key="2">
    <citation type="submission" date="2012-12" db="EMBL/GenBank/DDBJ databases">
        <authorList>
            <consortium name="WormBase Consortium"/>
            <person name="Ghedin E."/>
            <person name="Paulini M."/>
        </authorList>
    </citation>
    <scope>NUCLEOTIDE SEQUENCE</scope>
    <source>
        <strain evidence="2">FR3</strain>
    </source>
</reference>
<accession>A0A1I9G2A8</accession>
<keyword evidence="1" id="KW-0812">Transmembrane</keyword>
<dbReference type="EMBL" id="LN856944">
    <property type="protein sequence ID" value="CDP95569.1"/>
    <property type="molecule type" value="Genomic_DNA"/>
</dbReference>
<sequence length="52" mass="6193">MKDCYRIVLIFTTCYGINFVNIDYNIVQLIRAIALNHLCLYTFYPVFKNRGK</sequence>
<keyword evidence="1" id="KW-0472">Membrane</keyword>